<dbReference type="InterPro" id="IPR027039">
    <property type="entry name" value="Crtac1"/>
</dbReference>
<dbReference type="Gene3D" id="2.130.10.130">
    <property type="entry name" value="Integrin alpha, N-terminal"/>
    <property type="match status" value="2"/>
</dbReference>
<dbReference type="PANTHER" id="PTHR16026">
    <property type="entry name" value="CARTILAGE ACIDIC PROTEIN 1"/>
    <property type="match status" value="1"/>
</dbReference>
<evidence type="ECO:0000313" key="5">
    <source>
        <dbReference type="Proteomes" id="UP000321353"/>
    </source>
</evidence>
<dbReference type="PANTHER" id="PTHR16026:SF0">
    <property type="entry name" value="CARTILAGE ACIDIC PROTEIN 1"/>
    <property type="match status" value="1"/>
</dbReference>
<dbReference type="InterPro" id="IPR019734">
    <property type="entry name" value="TPR_rpt"/>
</dbReference>
<evidence type="ECO:0000256" key="1">
    <source>
        <dbReference type="ARBA" id="ARBA00022729"/>
    </source>
</evidence>
<gene>
    <name evidence="4" type="ORF">Mal15_26570</name>
</gene>
<dbReference type="EMBL" id="CP036264">
    <property type="protein sequence ID" value="QEF98602.1"/>
    <property type="molecule type" value="Genomic_DNA"/>
</dbReference>
<dbReference type="Pfam" id="PF14559">
    <property type="entry name" value="TPR_19"/>
    <property type="match status" value="1"/>
</dbReference>
<name>A0A5B9MBN3_9BACT</name>
<dbReference type="KEGG" id="smam:Mal15_26570"/>
<dbReference type="SUPFAM" id="SSF69318">
    <property type="entry name" value="Integrin alpha N-terminal domain"/>
    <property type="match status" value="1"/>
</dbReference>
<dbReference type="Proteomes" id="UP000321353">
    <property type="component" value="Chromosome"/>
</dbReference>
<organism evidence="4 5">
    <name type="scientific">Stieleria maiorica</name>
    <dbReference type="NCBI Taxonomy" id="2795974"/>
    <lineage>
        <taxon>Bacteria</taxon>
        <taxon>Pseudomonadati</taxon>
        <taxon>Planctomycetota</taxon>
        <taxon>Planctomycetia</taxon>
        <taxon>Pirellulales</taxon>
        <taxon>Pirellulaceae</taxon>
        <taxon>Stieleria</taxon>
    </lineage>
</organism>
<proteinExistence type="predicted"/>
<keyword evidence="5" id="KW-1185">Reference proteome</keyword>
<dbReference type="InterPro" id="IPR011990">
    <property type="entry name" value="TPR-like_helical_dom_sf"/>
</dbReference>
<keyword evidence="1" id="KW-0732">Signal</keyword>
<protein>
    <submittedName>
        <fullName evidence="4">ASPIC and UnbV</fullName>
    </submittedName>
</protein>
<keyword evidence="2" id="KW-0802">TPR repeat</keyword>
<dbReference type="PROSITE" id="PS50005">
    <property type="entry name" value="TPR"/>
    <property type="match status" value="1"/>
</dbReference>
<dbReference type="InterPro" id="IPR011519">
    <property type="entry name" value="UnbV_ASPIC"/>
</dbReference>
<dbReference type="Gene3D" id="1.25.40.10">
    <property type="entry name" value="Tetratricopeptide repeat domain"/>
    <property type="match status" value="2"/>
</dbReference>
<dbReference type="InterPro" id="IPR028994">
    <property type="entry name" value="Integrin_alpha_N"/>
</dbReference>
<accession>A0A5B9MBN3</accession>
<evidence type="ECO:0000259" key="3">
    <source>
        <dbReference type="Pfam" id="PF07593"/>
    </source>
</evidence>
<dbReference type="AlphaFoldDB" id="A0A5B9MBN3"/>
<dbReference type="SUPFAM" id="SSF48452">
    <property type="entry name" value="TPR-like"/>
    <property type="match status" value="1"/>
</dbReference>
<reference evidence="4 5" key="1">
    <citation type="submission" date="2019-02" db="EMBL/GenBank/DDBJ databases">
        <title>Planctomycetal bacteria perform biofilm scaping via a novel small molecule.</title>
        <authorList>
            <person name="Jeske O."/>
            <person name="Boedeker C."/>
            <person name="Wiegand S."/>
            <person name="Breitling P."/>
            <person name="Kallscheuer N."/>
            <person name="Jogler M."/>
            <person name="Rohde M."/>
            <person name="Petersen J."/>
            <person name="Medema M.H."/>
            <person name="Surup F."/>
            <person name="Jogler C."/>
        </authorList>
    </citation>
    <scope>NUCLEOTIDE SEQUENCE [LARGE SCALE GENOMIC DNA]</scope>
    <source>
        <strain evidence="4 5">Mal15</strain>
    </source>
</reference>
<evidence type="ECO:0000313" key="4">
    <source>
        <dbReference type="EMBL" id="QEF98602.1"/>
    </source>
</evidence>
<feature type="repeat" description="TPR" evidence="2">
    <location>
        <begin position="339"/>
        <end position="372"/>
    </location>
</feature>
<feature type="domain" description="ASPIC/UnbV" evidence="3">
    <location>
        <begin position="966"/>
        <end position="1032"/>
    </location>
</feature>
<dbReference type="Pfam" id="PF07593">
    <property type="entry name" value="UnbV_ASPIC"/>
    <property type="match status" value="1"/>
</dbReference>
<dbReference type="Pfam" id="PF13517">
    <property type="entry name" value="FG-GAP_3"/>
    <property type="match status" value="2"/>
</dbReference>
<sequence>MNMNRLFSVPHRSIARSPASRIAPGCTSNIVIRRSNVAKFDRRWVPRVCDILESVAPSSWPGRARALIWVFGALALVGCGQNDRTASSVESSVESSVGASVDDDTKGIEAAFRLYQQGKTDQALESVQGILIRSPSNVDALSLAIELYNQRGDYCRAAELAATVAEADPTRGSEILVRAFDWNLRCGDFSAAEANLQRAVELDNMNVQTHRLLAQLFNAQGRRYEASRHVRQLIRLRAVQPNETLSLIDLQGPFYLVSFAGFVSGQTVTLFDLGQLRELYTRINAEPEDVLQRMHQIRAAFPANTAAAALHGRILAETGRQRELAEWAKNLPPGTQDQPEYWSAIGSWMALQDRHDEAIRAFGEALRRDPGDRESLRGMIQSLIVTGKESQTPELRKRLAVLDQIFRIAKDADAEQSMWISQQLAALARPWESCAWLMREAQMSGAMSQRIPELNRRHQAIVAWEQDATDSQIATAKLDRLLGFDIQQWPLPQLQTQNQPPSIVPAEANDQELRLVDVAPQLKLHAKYVGGFASDGSRFYPYQVNGGGLAVVDFDLDGRCDLYVAQSGGTPVESGSSEPNQLFRFSAEGEFTEATKHAAVGDRGFGQGVCAGDVNQDGFPDLLVANIGKNVIYLNQGDGTFRDASDLYSAPAADWTSCIGLADVDGDTLPDIIEVNYIDDPLAFTVSCTDDHLPCQPQRFNAAADRVWLSARDGGFAESDKAADMRANPKLGFGLVITNFDGKLGNDFFIANDGDLNHFWVSTAAEDESDAPFSLVESAGVRGCSIGKGGDSQACMGVASGDFDRDGQLDLHVTNFHNESVNLFTQNVPGFFFDESLRYGLHEPSFSVLGFGTQAADLDNDGWLDLAVLNGHVFDARDEGIPFQMVPQLFRGGQEGFRLQERTLGGDYWKQQQLGRTLATLDWNRDGKMDLVAGHLDLPIALLQNESTTQHWIQIELIGVDCERDAIGAEVRITADQESWTGWQTGGDGYMCSNEQVVHFGVGAAEAIDQVQIRWPGGATQVFDSVQADARYLAIEGVEALEER</sequence>
<dbReference type="InterPro" id="IPR013517">
    <property type="entry name" value="FG-GAP"/>
</dbReference>
<evidence type="ECO:0000256" key="2">
    <source>
        <dbReference type="PROSITE-ProRule" id="PRU00339"/>
    </source>
</evidence>